<feature type="chain" id="PRO_5043130271" evidence="1">
    <location>
        <begin position="21"/>
        <end position="104"/>
    </location>
</feature>
<name>A0A0R3PS46_ANGCS</name>
<dbReference type="OrthoDB" id="10252509at2759"/>
<keyword evidence="3" id="KW-1185">Reference proteome</keyword>
<protein>
    <submittedName>
        <fullName evidence="4">Anaphase-promoting complex subunit 1</fullName>
    </submittedName>
</protein>
<dbReference type="Gene3D" id="1.25.10.10">
    <property type="entry name" value="Leucine-rich Repeat Variant"/>
    <property type="match status" value="1"/>
</dbReference>
<dbReference type="AlphaFoldDB" id="A0A0R3PS46"/>
<sequence>MHGHLMQYGKAVILLAVLRAVSLTSPSSPQLNITETFIKLSGDADEDTAHNAIFAMGVLGLALKVGAGPNNASLLVMPRWLVTYHHEDQVAPLKRFLQEGSAYV</sequence>
<accession>A0A0R3PS46</accession>
<reference evidence="4" key="1">
    <citation type="submission" date="2017-02" db="UniProtKB">
        <authorList>
            <consortium name="WormBaseParasite"/>
        </authorList>
    </citation>
    <scope>IDENTIFICATION</scope>
</reference>
<dbReference type="EMBL" id="UYYA01004153">
    <property type="protein sequence ID" value="VDM59997.1"/>
    <property type="molecule type" value="Genomic_DNA"/>
</dbReference>
<evidence type="ECO:0000313" key="3">
    <source>
        <dbReference type="Proteomes" id="UP000267027"/>
    </source>
</evidence>
<reference evidence="2 3" key="2">
    <citation type="submission" date="2018-11" db="EMBL/GenBank/DDBJ databases">
        <authorList>
            <consortium name="Pathogen Informatics"/>
        </authorList>
    </citation>
    <scope>NUCLEOTIDE SEQUENCE [LARGE SCALE GENOMIC DNA]</scope>
    <source>
        <strain evidence="2 3">Costa Rica</strain>
    </source>
</reference>
<dbReference type="OMA" id="DCCFINS"/>
<dbReference type="WBParaSite" id="ACOC_0000841101-mRNA-1">
    <property type="protein sequence ID" value="ACOC_0000841101-mRNA-1"/>
    <property type="gene ID" value="ACOC_0000841101"/>
</dbReference>
<dbReference type="InterPro" id="IPR011989">
    <property type="entry name" value="ARM-like"/>
</dbReference>
<keyword evidence="1" id="KW-0732">Signal</keyword>
<dbReference type="STRING" id="334426.A0A0R3PS46"/>
<feature type="signal peptide" evidence="1">
    <location>
        <begin position="1"/>
        <end position="20"/>
    </location>
</feature>
<dbReference type="Proteomes" id="UP000267027">
    <property type="component" value="Unassembled WGS sequence"/>
</dbReference>
<evidence type="ECO:0000256" key="1">
    <source>
        <dbReference type="SAM" id="SignalP"/>
    </source>
</evidence>
<evidence type="ECO:0000313" key="2">
    <source>
        <dbReference type="EMBL" id="VDM59997.1"/>
    </source>
</evidence>
<gene>
    <name evidence="2" type="ORF">ACOC_LOCUS8412</name>
</gene>
<organism evidence="4">
    <name type="scientific">Angiostrongylus costaricensis</name>
    <name type="common">Nematode worm</name>
    <dbReference type="NCBI Taxonomy" id="334426"/>
    <lineage>
        <taxon>Eukaryota</taxon>
        <taxon>Metazoa</taxon>
        <taxon>Ecdysozoa</taxon>
        <taxon>Nematoda</taxon>
        <taxon>Chromadorea</taxon>
        <taxon>Rhabditida</taxon>
        <taxon>Rhabditina</taxon>
        <taxon>Rhabditomorpha</taxon>
        <taxon>Strongyloidea</taxon>
        <taxon>Metastrongylidae</taxon>
        <taxon>Angiostrongylus</taxon>
    </lineage>
</organism>
<evidence type="ECO:0000313" key="4">
    <source>
        <dbReference type="WBParaSite" id="ACOC_0000841101-mRNA-1"/>
    </source>
</evidence>
<proteinExistence type="predicted"/>